<evidence type="ECO:0000313" key="3">
    <source>
        <dbReference type="EMBL" id="CAI3990570.1"/>
    </source>
</evidence>
<reference evidence="4" key="2">
    <citation type="submission" date="2024-04" db="EMBL/GenBank/DDBJ databases">
        <authorList>
            <person name="Chen Y."/>
            <person name="Shah S."/>
            <person name="Dougan E. K."/>
            <person name="Thang M."/>
            <person name="Chan C."/>
        </authorList>
    </citation>
    <scope>NUCLEOTIDE SEQUENCE [LARGE SCALE GENOMIC DNA]</scope>
</reference>
<feature type="compositionally biased region" description="Basic and acidic residues" evidence="1">
    <location>
        <begin position="53"/>
        <end position="67"/>
    </location>
</feature>
<feature type="region of interest" description="Disordered" evidence="1">
    <location>
        <begin position="345"/>
        <end position="411"/>
    </location>
</feature>
<dbReference type="EMBL" id="CAMXCT020001491">
    <property type="protein sequence ID" value="CAL1143945.1"/>
    <property type="molecule type" value="Genomic_DNA"/>
</dbReference>
<feature type="transmembrane region" description="Helical" evidence="2">
    <location>
        <begin position="2124"/>
        <end position="2141"/>
    </location>
</feature>
<keyword evidence="2" id="KW-0472">Membrane</keyword>
<evidence type="ECO:0000256" key="2">
    <source>
        <dbReference type="SAM" id="Phobius"/>
    </source>
</evidence>
<feature type="compositionally biased region" description="Basic and acidic residues" evidence="1">
    <location>
        <begin position="2002"/>
        <end position="2041"/>
    </location>
</feature>
<feature type="compositionally biased region" description="Basic and acidic residues" evidence="1">
    <location>
        <begin position="636"/>
        <end position="645"/>
    </location>
</feature>
<feature type="compositionally biased region" description="Polar residues" evidence="1">
    <location>
        <begin position="375"/>
        <end position="389"/>
    </location>
</feature>
<name>A0A9P1CFC3_9DINO</name>
<gene>
    <name evidence="3" type="ORF">C1SCF055_LOCUS17548</name>
</gene>
<feature type="transmembrane region" description="Helical" evidence="2">
    <location>
        <begin position="2079"/>
        <end position="2104"/>
    </location>
</feature>
<feature type="compositionally biased region" description="Polar residues" evidence="1">
    <location>
        <begin position="354"/>
        <end position="366"/>
    </location>
</feature>
<reference evidence="3" key="1">
    <citation type="submission" date="2022-10" db="EMBL/GenBank/DDBJ databases">
        <authorList>
            <person name="Chen Y."/>
            <person name="Dougan E. K."/>
            <person name="Chan C."/>
            <person name="Rhodes N."/>
            <person name="Thang M."/>
        </authorList>
    </citation>
    <scope>NUCLEOTIDE SEQUENCE</scope>
</reference>
<protein>
    <submittedName>
        <fullName evidence="3">Uncharacterized protein</fullName>
    </submittedName>
</protein>
<keyword evidence="5" id="KW-1185">Reference proteome</keyword>
<feature type="transmembrane region" description="Helical" evidence="2">
    <location>
        <begin position="2153"/>
        <end position="2170"/>
    </location>
</feature>
<feature type="compositionally biased region" description="Basic residues" evidence="1">
    <location>
        <begin position="598"/>
        <end position="610"/>
    </location>
</feature>
<sequence>MSEHQPGVADLVAALDRLSLAIQARPATAAAAASASPAPSEWELIREEEEEEFRLSSERREHLKQDTGHGSPLLAAWPSQGQPWLYLNRITGHFDQSTICHGFPSLAEEEVAMEGITPMLFRWPLPEEEEPLPVQAIPLLRRQDGILMAFPSTAITDAMADAWSEPNHPGEEALVGARMRCFVPVFTGIGEPERSVEVLVLDLASPPGDTMFEPYKEELADFPFAIRFLEEGNVDTMNMDNLMAQVREWLSQELGDRMAFYSAQEEEEIPGEASSPPMRRKSALRPGRPSHPGGTSISGPGMPVAPQHKAATPKKPTVASLAAKVDQIMDVLPTLTAQLQAMADQQERLGPVSPSRTSPKANQPYTQPAPRASMPLSSQLVKQQTSPTALASLLGPPPRTRFSPEEPPSAQIRQMAEDEPVEMDADPQNQPADHYLAALLAQSRALNTLVSLFFLKVCQNIHRRMDPAGSMPSTVEEAKGTSLTNYLERFGGFGQNRELGLVMWALAHIFNHASRGNTLAVQDHVAMLAVMIEQAALDGGNWQVAWREEALRSAMLPNMGDYSPGIYKGERDSLQQAGRSNRGQKLPEPGTSNIQPKSKAKAQARRRQPKHCAPPAAAGASGEPRVIPGSDGPTAHYEECEEQHPSTHTMQAEFDNVSQEQVIPDSIASFSFSFSSWCFSLIRQVLATRTDFGRYLASTLCLRRDGPDSSPTALFPLPLPCFHPAATLDPKVPKRRRYESMIDRQLWVVICALNYTYCSRATFPLELLRRQPNKLRQKAIDRLRLLVRACDPGAAIEVASSGRKNLVLLARLQELTTAACALGFSTNPYHEESAGMRLPKNNSWDPRLKPYGALDAERLKITGTGAWEAEKYLSDELWMPYAEKSSAVFGLFQKWDENNLLELHSAKVVPAGCEGKICRLILRKDHGVRICVTDRSDFYHQMACSFERSRSNLVWPPMDLGQFKGFAAYDRFVQRASTASRKVDRTVFGDEFAEPFFFDKDTSDSCQVFGSFRSVLQGDQLGVEFGISAHVGLLMAEGVLHEEHMLRADRLPKPSGLFQGLVIDDFFNIAEVPSSSLRGPPRSQDNKGLKAFAQAKRIYESEGLKGSDPKDIVDQPRATVVGAHVDSSPSMTKQGHVGVAAPPEKRLALTWIALQSAKLAYTTGDLHASLVGGLVSAFCFRRPAMAVLDKVFGTVPNETSSATENVLFALPRKHANELALASAILPVAASNILAQVSSTVYASDASNEKGAFCCCKVSPRVSEALWLSGDFKGARSFLEPWPRSFLRAAESAEEEDWEGWREEAPDAWRTEDEDPAAALGPERPLACFYDFIEVCGGSGVLSDEMARRGFVVGPIIDITYSRQFDLISHRVFSWLLFMIQNRRVRSIAIEPPCTTFSPAAHPAVRSYVQPRGFCQENPKVWVGNRLAFRGLALLWAALYAEVLGLLETPRRSKMAWPEEWLYLLSLPGIREVSTASCAFGSIHQKEFRFLTCNMNPEEIVRKCRQLTKGTAVYCAGLVKALGKLFQKHLQLEERLRSKCDFDEKGLEEPLANEVVRCEEWKVVSSWKWNGRSHINIFEIASYLQALKDAAREGGGRFSFLLDSSVALFSTSKGRSSSKALAPLLRKIMAIAIAFGVFASNHFCPTRLNVSDDPTRSCQLREAVPHDPIYHALDFDGLYKLAELPKLRRWTSNWVILVLGLSGQGHFSLPGLTRQDWRCRQRGLPISLHQTVLDFDSTLGFPGEGPFPFGFGGFWIFLVVSSSAPGRTWTLVGSVSCHGMQPRHAEDKARVERRQHCILEYGRPVQTVTKLNRDRLLKNFADWLKTKGNCLATLLEGAYKDPEKLNRLLSEYGRALFDAGRPPETKLWRSSPQLLRNRFKQLLAALLLPVNSKPDRRTLDLGSMRAGGATHLQMLLEDAELTRRRGRWLSARTMEIYLQESAATLFFPQQPPETKIRIMQAANAFTGMLEKVQFFTRNFIPPSTWFFLVAAKSESKQMGQNGRQRDPWEDEAPMEHPAKQGATERCKPETQKKGSRAPENRPCHSGVGCEAGFLHATKTRAEEGSTSGEKGLEKSRHFRAGVFFVTAVVYVNVLLLIWPMTFPILHCFFMPKELLAVLMTLDWRLFRWALAVLCAMLVVELVQSQLKLARTLHHVGLLTCFCLMSGIPWISHYDLLLFATAPLLYMSFQSMKCLEYFALSYFYMQTRPGRGTRLLRWMMVYSSTVSVLGHLSMICFYCEFMPYFQAWAPVLILFLLQICLAADA</sequence>
<feature type="compositionally biased region" description="Polar residues" evidence="1">
    <location>
        <begin position="574"/>
        <end position="583"/>
    </location>
</feature>
<feature type="region of interest" description="Disordered" evidence="1">
    <location>
        <begin position="1995"/>
        <end position="2042"/>
    </location>
</feature>
<feature type="compositionally biased region" description="Low complexity" evidence="1">
    <location>
        <begin position="29"/>
        <end position="42"/>
    </location>
</feature>
<organism evidence="3">
    <name type="scientific">Cladocopium goreaui</name>
    <dbReference type="NCBI Taxonomy" id="2562237"/>
    <lineage>
        <taxon>Eukaryota</taxon>
        <taxon>Sar</taxon>
        <taxon>Alveolata</taxon>
        <taxon>Dinophyceae</taxon>
        <taxon>Suessiales</taxon>
        <taxon>Symbiodiniaceae</taxon>
        <taxon>Cladocopium</taxon>
    </lineage>
</organism>
<dbReference type="EMBL" id="CAMXCT010001491">
    <property type="protein sequence ID" value="CAI3990570.1"/>
    <property type="molecule type" value="Genomic_DNA"/>
</dbReference>
<feature type="region of interest" description="Disordered" evidence="1">
    <location>
        <begin position="29"/>
        <end position="74"/>
    </location>
</feature>
<feature type="transmembrane region" description="Helical" evidence="2">
    <location>
        <begin position="2242"/>
        <end position="2261"/>
    </location>
</feature>
<keyword evidence="2" id="KW-0812">Transmembrane</keyword>
<feature type="transmembrane region" description="Helical" evidence="2">
    <location>
        <begin position="1693"/>
        <end position="1711"/>
    </location>
</feature>
<accession>A0A9P1CFC3</accession>
<feature type="region of interest" description="Disordered" evidence="1">
    <location>
        <begin position="263"/>
        <end position="317"/>
    </location>
</feature>
<comment type="caution">
    <text evidence="3">The sequence shown here is derived from an EMBL/GenBank/DDBJ whole genome shotgun (WGS) entry which is preliminary data.</text>
</comment>
<evidence type="ECO:0000256" key="1">
    <source>
        <dbReference type="SAM" id="MobiDB-lite"/>
    </source>
</evidence>
<feature type="transmembrane region" description="Helical" evidence="2">
    <location>
        <begin position="2214"/>
        <end position="2236"/>
    </location>
</feature>
<feature type="compositionally biased region" description="Low complexity" evidence="1">
    <location>
        <begin position="613"/>
        <end position="622"/>
    </location>
</feature>
<dbReference type="EMBL" id="CAMXCT030001491">
    <property type="protein sequence ID" value="CAL4777882.1"/>
    <property type="molecule type" value="Genomic_DNA"/>
</dbReference>
<keyword evidence="2" id="KW-1133">Transmembrane helix</keyword>
<evidence type="ECO:0000313" key="4">
    <source>
        <dbReference type="EMBL" id="CAL1143945.1"/>
    </source>
</evidence>
<evidence type="ECO:0000313" key="5">
    <source>
        <dbReference type="Proteomes" id="UP001152797"/>
    </source>
</evidence>
<feature type="region of interest" description="Disordered" evidence="1">
    <location>
        <begin position="574"/>
        <end position="648"/>
    </location>
</feature>
<feature type="transmembrane region" description="Helical" evidence="2">
    <location>
        <begin position="2182"/>
        <end position="2202"/>
    </location>
</feature>
<proteinExistence type="predicted"/>
<dbReference type="Proteomes" id="UP001152797">
    <property type="component" value="Unassembled WGS sequence"/>
</dbReference>